<evidence type="ECO:0000313" key="7">
    <source>
        <dbReference type="EMBL" id="PGH01370.1"/>
    </source>
</evidence>
<dbReference type="AlphaFoldDB" id="A0A2B7WXQ6"/>
<dbReference type="InterPro" id="IPR036282">
    <property type="entry name" value="Glutathione-S-Trfase_C_sf"/>
</dbReference>
<evidence type="ECO:0000259" key="6">
    <source>
        <dbReference type="SMART" id="SM00888"/>
    </source>
</evidence>
<accession>A0A2B7WXQ6</accession>
<dbReference type="InterPro" id="IPR001326">
    <property type="entry name" value="Transl_elong_EF1B_B/D_CS"/>
</dbReference>
<keyword evidence="4" id="KW-0175">Coiled coil</keyword>
<keyword evidence="8" id="KW-1185">Reference proteome</keyword>
<evidence type="ECO:0000256" key="4">
    <source>
        <dbReference type="SAM" id="Coils"/>
    </source>
</evidence>
<feature type="compositionally biased region" description="Basic and acidic residues" evidence="5">
    <location>
        <begin position="239"/>
        <end position="249"/>
    </location>
</feature>
<feature type="region of interest" description="Disordered" evidence="5">
    <location>
        <begin position="221"/>
        <end position="249"/>
    </location>
</feature>
<dbReference type="PANTHER" id="PTHR11595:SF21">
    <property type="entry name" value="ELONGATION FACTOR 1-BETA"/>
    <property type="match status" value="1"/>
</dbReference>
<dbReference type="GO" id="GO:0005085">
    <property type="term" value="F:guanyl-nucleotide exchange factor activity"/>
    <property type="evidence" value="ECO:0007669"/>
    <property type="project" value="TreeGrafter"/>
</dbReference>
<dbReference type="Pfam" id="PF00736">
    <property type="entry name" value="EF1_GNE"/>
    <property type="match status" value="1"/>
</dbReference>
<dbReference type="OrthoDB" id="331763at2759"/>
<dbReference type="PANTHER" id="PTHR11595">
    <property type="entry name" value="EF-HAND AND COILED-COIL DOMAIN-CONTAINING FAMILY MEMBER"/>
    <property type="match status" value="1"/>
</dbReference>
<gene>
    <name evidence="7" type="ORF">GX51_05302</name>
</gene>
<sequence>MGFTDFSSDSGLALANQFFRTRSYVEGYTPTQADVVTYKAFKNAPDAAKYPHVARWYKHIASYEAEFATLKGDPSRSFTSFGPESTEIPVIANKPAEDDDDMDLFGSESEEEDAALVAEREKNLADYRANKAAKEAKKAAEGKLEVARTTVFLSIKPCSDQSPLRALAAEVRALLDAQDYVKFTKRTFEPIGYGIWKLKIQFDVEDTVSIDNLEHMIMERFADPSELEDDEDDEDNEEKAEGEKVKKDTYGVQANVGAVKNGIRVEDVDEIGPNPDPQAIESTNAYEEAKKAREPAEEDEDGWIMSTHVDLLQKSQEKNPIGKKQK</sequence>
<feature type="compositionally biased region" description="Acidic residues" evidence="5">
    <location>
        <begin position="225"/>
        <end position="238"/>
    </location>
</feature>
<dbReference type="SMART" id="SM00888">
    <property type="entry name" value="EF1_GNE"/>
    <property type="match status" value="1"/>
</dbReference>
<evidence type="ECO:0000256" key="2">
    <source>
        <dbReference type="ARBA" id="ARBA00022768"/>
    </source>
</evidence>
<evidence type="ECO:0000256" key="1">
    <source>
        <dbReference type="ARBA" id="ARBA00007411"/>
    </source>
</evidence>
<feature type="coiled-coil region" evidence="4">
    <location>
        <begin position="117"/>
        <end position="150"/>
    </location>
</feature>
<dbReference type="Gene3D" id="3.30.70.60">
    <property type="match status" value="1"/>
</dbReference>
<dbReference type="PROSITE" id="PS00824">
    <property type="entry name" value="EF1BD_1"/>
    <property type="match status" value="1"/>
</dbReference>
<dbReference type="GO" id="GO:0003746">
    <property type="term" value="F:translation elongation factor activity"/>
    <property type="evidence" value="ECO:0007669"/>
    <property type="project" value="UniProtKB-KW"/>
</dbReference>
<dbReference type="InterPro" id="IPR049720">
    <property type="entry name" value="EF1B_bsu/dsu"/>
</dbReference>
<comment type="caution">
    <text evidence="7">The sequence shown here is derived from an EMBL/GenBank/DDBJ whole genome shotgun (WGS) entry which is preliminary data.</text>
</comment>
<dbReference type="SUPFAM" id="SSF47616">
    <property type="entry name" value="GST C-terminal domain-like"/>
    <property type="match status" value="1"/>
</dbReference>
<dbReference type="InterPro" id="IPR014717">
    <property type="entry name" value="Transl_elong_EF1B/ribsomal_bS6"/>
</dbReference>
<name>A0A2B7WXQ6_9EURO</name>
<comment type="similarity">
    <text evidence="1">Belongs to the EF-1-beta/EF-1-delta family.</text>
</comment>
<dbReference type="Pfam" id="PF10587">
    <property type="entry name" value="EF-1_beta_acid"/>
    <property type="match status" value="1"/>
</dbReference>
<protein>
    <submittedName>
        <fullName evidence="7">Elongation factor 1-beta</fullName>
    </submittedName>
</protein>
<dbReference type="Proteomes" id="UP000224080">
    <property type="component" value="Unassembled WGS sequence"/>
</dbReference>
<evidence type="ECO:0000256" key="5">
    <source>
        <dbReference type="SAM" id="MobiDB-lite"/>
    </source>
</evidence>
<keyword evidence="2 7" id="KW-0251">Elongation factor</keyword>
<feature type="region of interest" description="Disordered" evidence="5">
    <location>
        <begin position="267"/>
        <end position="303"/>
    </location>
</feature>
<dbReference type="CDD" id="cd10308">
    <property type="entry name" value="GST_C_eEF1b_like"/>
    <property type="match status" value="1"/>
</dbReference>
<dbReference type="SUPFAM" id="SSF54984">
    <property type="entry name" value="eEF-1beta-like"/>
    <property type="match status" value="1"/>
</dbReference>
<dbReference type="Gene3D" id="1.20.1050.130">
    <property type="match status" value="1"/>
</dbReference>
<reference evidence="7 8" key="1">
    <citation type="submission" date="2017-10" db="EMBL/GenBank/DDBJ databases">
        <title>Comparative genomics in systemic dimorphic fungi from Ajellomycetaceae.</title>
        <authorList>
            <person name="Munoz J.F."/>
            <person name="Mcewen J.G."/>
            <person name="Clay O.K."/>
            <person name="Cuomo C.A."/>
        </authorList>
    </citation>
    <scope>NUCLEOTIDE SEQUENCE [LARGE SCALE GENOMIC DNA]</scope>
    <source>
        <strain evidence="7 8">UAMH130</strain>
    </source>
</reference>
<feature type="domain" description="Translation elongation factor EF1B beta/delta subunit guanine nucleotide exchange" evidence="6">
    <location>
        <begin position="148"/>
        <end position="274"/>
    </location>
</feature>
<dbReference type="STRING" id="2060905.A0A2B7WXQ6"/>
<evidence type="ECO:0000313" key="8">
    <source>
        <dbReference type="Proteomes" id="UP000224080"/>
    </source>
</evidence>
<dbReference type="FunFam" id="1.20.1050.130:FF:000001">
    <property type="entry name" value="Putative Elongation factor 1-beta"/>
    <property type="match status" value="1"/>
</dbReference>
<dbReference type="InterPro" id="IPR014038">
    <property type="entry name" value="EF1B_bsu/dsu_GNE"/>
</dbReference>
<keyword evidence="3" id="KW-0648">Protein biosynthesis</keyword>
<dbReference type="GO" id="GO:0005853">
    <property type="term" value="C:eukaryotic translation elongation factor 1 complex"/>
    <property type="evidence" value="ECO:0007669"/>
    <property type="project" value="InterPro"/>
</dbReference>
<dbReference type="InterPro" id="IPR036219">
    <property type="entry name" value="eEF-1beta-like_sf"/>
</dbReference>
<organism evidence="7 8">
    <name type="scientific">Blastomyces parvus</name>
    <dbReference type="NCBI Taxonomy" id="2060905"/>
    <lineage>
        <taxon>Eukaryota</taxon>
        <taxon>Fungi</taxon>
        <taxon>Dikarya</taxon>
        <taxon>Ascomycota</taxon>
        <taxon>Pezizomycotina</taxon>
        <taxon>Eurotiomycetes</taxon>
        <taxon>Eurotiomycetidae</taxon>
        <taxon>Onygenales</taxon>
        <taxon>Ajellomycetaceae</taxon>
        <taxon>Blastomyces</taxon>
    </lineage>
</organism>
<dbReference type="EMBL" id="PDNC01000073">
    <property type="protein sequence ID" value="PGH01370.1"/>
    <property type="molecule type" value="Genomic_DNA"/>
</dbReference>
<dbReference type="GO" id="GO:0005829">
    <property type="term" value="C:cytosol"/>
    <property type="evidence" value="ECO:0007669"/>
    <property type="project" value="TreeGrafter"/>
</dbReference>
<proteinExistence type="inferred from homology"/>
<evidence type="ECO:0000256" key="3">
    <source>
        <dbReference type="ARBA" id="ARBA00022917"/>
    </source>
</evidence>
<dbReference type="InterPro" id="IPR018940">
    <property type="entry name" value="EF-1_beta_acid_region_euk"/>
</dbReference>